<evidence type="ECO:0000256" key="1">
    <source>
        <dbReference type="ARBA" id="ARBA00022737"/>
    </source>
</evidence>
<dbReference type="PROSITE" id="PS50293">
    <property type="entry name" value="TPR_REGION"/>
    <property type="match status" value="1"/>
</dbReference>
<organism evidence="5 6">
    <name type="scientific">Corallococcus sicarius</name>
    <dbReference type="NCBI Taxonomy" id="2316726"/>
    <lineage>
        <taxon>Bacteria</taxon>
        <taxon>Pseudomonadati</taxon>
        <taxon>Myxococcota</taxon>
        <taxon>Myxococcia</taxon>
        <taxon>Myxococcales</taxon>
        <taxon>Cystobacterineae</taxon>
        <taxon>Myxococcaceae</taxon>
        <taxon>Corallococcus</taxon>
    </lineage>
</organism>
<evidence type="ECO:0000256" key="3">
    <source>
        <dbReference type="PROSITE-ProRule" id="PRU00339"/>
    </source>
</evidence>
<feature type="compositionally biased region" description="Low complexity" evidence="4">
    <location>
        <begin position="41"/>
        <end position="56"/>
    </location>
</feature>
<reference evidence="6" key="1">
    <citation type="submission" date="2018-09" db="EMBL/GenBank/DDBJ databases">
        <authorList>
            <person name="Livingstone P.G."/>
            <person name="Whitworth D.E."/>
        </authorList>
    </citation>
    <scope>NUCLEOTIDE SEQUENCE [LARGE SCALE GENOMIC DNA]</scope>
    <source>
        <strain evidence="6">CA040B</strain>
    </source>
</reference>
<dbReference type="AlphaFoldDB" id="A0A3A8N9E8"/>
<dbReference type="Gene3D" id="1.25.40.10">
    <property type="entry name" value="Tetratricopeptide repeat domain"/>
    <property type="match status" value="1"/>
</dbReference>
<dbReference type="EMBL" id="RAWG01000140">
    <property type="protein sequence ID" value="RKH40159.1"/>
    <property type="molecule type" value="Genomic_DNA"/>
</dbReference>
<keyword evidence="2 3" id="KW-0802">TPR repeat</keyword>
<name>A0A3A8N9E8_9BACT</name>
<protein>
    <submittedName>
        <fullName evidence="5">Tetratricopeptide repeat protein</fullName>
    </submittedName>
</protein>
<keyword evidence="6" id="KW-1185">Reference proteome</keyword>
<dbReference type="PROSITE" id="PS50005">
    <property type="entry name" value="TPR"/>
    <property type="match status" value="2"/>
</dbReference>
<evidence type="ECO:0000313" key="5">
    <source>
        <dbReference type="EMBL" id="RKH40159.1"/>
    </source>
</evidence>
<dbReference type="PANTHER" id="PTHR45586:SF1">
    <property type="entry name" value="LIPOPOLYSACCHARIDE ASSEMBLY PROTEIN B"/>
    <property type="match status" value="1"/>
</dbReference>
<sequence>MTRARATRWEAAPFPFRRRCATSCRCRRGPRCSRTPREAPCPRSSRSSKSPRTRAPCARVPPPWRSWRARRGPAEAPPPWGRAGSCCTSRRTNARRGCARRCARGCAGSCPWSPRPMTCAPPWRRPMAAGCPMCGSPGRSHIPRSSSCCRSRPSLEHLPRSSARDGLRGRRELARVPHGLPEPGVHVDARVAQLASQVDAVPGQVLIIRMAQVAECAHPLAQLLDVPPLAPARGPPQPDLWQSGPHPSAPHPSAPRSAAPGSAAVYPFTCRRGPPPWDGPLEGARVSVRSRAGQLKGCLSVRCSGYGSGAMSPQWTRLALSCALLLAGCARSPPVLACPRADYEALCAGSLTEGNLQQAEFHCAMALEFSPERTDDAWANWGLVALRQGDTAKAKQRLLRALRYNPYHLEAQRNLGMAYLEEGAHAQALESFKRTLQVSPDDIHARYHLGWTLLKLGKAAEARKEFDGVLSQAPQLTPEVCDAWRDQGTVLLELRRFSEAEAAFGNCVRLQETDIGCRDGLEKARSAAAP</sequence>
<feature type="region of interest" description="Disordered" evidence="4">
    <location>
        <begin position="26"/>
        <end position="59"/>
    </location>
</feature>
<proteinExistence type="predicted"/>
<gene>
    <name evidence="5" type="ORF">D7X12_21625</name>
</gene>
<dbReference type="SUPFAM" id="SSF48452">
    <property type="entry name" value="TPR-like"/>
    <property type="match status" value="1"/>
</dbReference>
<dbReference type="InterPro" id="IPR011990">
    <property type="entry name" value="TPR-like_helical_dom_sf"/>
</dbReference>
<feature type="compositionally biased region" description="Pro residues" evidence="4">
    <location>
        <begin position="228"/>
        <end position="238"/>
    </location>
</feature>
<feature type="region of interest" description="Disordered" evidence="4">
    <location>
        <begin position="228"/>
        <end position="261"/>
    </location>
</feature>
<feature type="repeat" description="TPR" evidence="3">
    <location>
        <begin position="375"/>
        <end position="408"/>
    </location>
</feature>
<dbReference type="Proteomes" id="UP000273405">
    <property type="component" value="Unassembled WGS sequence"/>
</dbReference>
<dbReference type="Pfam" id="PF14559">
    <property type="entry name" value="TPR_19"/>
    <property type="match status" value="1"/>
</dbReference>
<dbReference type="InterPro" id="IPR051012">
    <property type="entry name" value="CellSynth/LPSAsmb/PSIAsmb"/>
</dbReference>
<comment type="caution">
    <text evidence="5">The sequence shown here is derived from an EMBL/GenBank/DDBJ whole genome shotgun (WGS) entry which is preliminary data.</text>
</comment>
<accession>A0A3A8N9E8</accession>
<feature type="repeat" description="TPR" evidence="3">
    <location>
        <begin position="409"/>
        <end position="442"/>
    </location>
</feature>
<evidence type="ECO:0000313" key="6">
    <source>
        <dbReference type="Proteomes" id="UP000273405"/>
    </source>
</evidence>
<dbReference type="InterPro" id="IPR019734">
    <property type="entry name" value="TPR_rpt"/>
</dbReference>
<evidence type="ECO:0000256" key="2">
    <source>
        <dbReference type="ARBA" id="ARBA00022803"/>
    </source>
</evidence>
<keyword evidence="1" id="KW-0677">Repeat</keyword>
<dbReference type="SMART" id="SM00028">
    <property type="entry name" value="TPR"/>
    <property type="match status" value="4"/>
</dbReference>
<evidence type="ECO:0000256" key="4">
    <source>
        <dbReference type="SAM" id="MobiDB-lite"/>
    </source>
</evidence>
<dbReference type="PANTHER" id="PTHR45586">
    <property type="entry name" value="TPR REPEAT-CONTAINING PROTEIN PA4667"/>
    <property type="match status" value="1"/>
</dbReference>